<comment type="caution">
    <text evidence="1">The sequence shown here is derived from an EMBL/GenBank/DDBJ whole genome shotgun (WGS) entry which is preliminary data.</text>
</comment>
<evidence type="ECO:0000313" key="1">
    <source>
        <dbReference type="EMBL" id="HGZ12221.1"/>
    </source>
</evidence>
<proteinExistence type="predicted"/>
<name>A0A7C5EQ75_9BACT</name>
<dbReference type="EMBL" id="DTKJ01000058">
    <property type="protein sequence ID" value="HGZ12221.1"/>
    <property type="molecule type" value="Genomic_DNA"/>
</dbReference>
<dbReference type="AlphaFoldDB" id="A0A7C5EQ75"/>
<accession>A0A7C5EQ75</accession>
<protein>
    <submittedName>
        <fullName evidence="1">Uncharacterized protein</fullName>
    </submittedName>
</protein>
<organism evidence="1">
    <name type="scientific">Desulfobacca acetoxidans</name>
    <dbReference type="NCBI Taxonomy" id="60893"/>
    <lineage>
        <taxon>Bacteria</taxon>
        <taxon>Pseudomonadati</taxon>
        <taxon>Thermodesulfobacteriota</taxon>
        <taxon>Desulfobaccia</taxon>
        <taxon>Desulfobaccales</taxon>
        <taxon>Desulfobaccaceae</taxon>
        <taxon>Desulfobacca</taxon>
    </lineage>
</organism>
<reference evidence="1" key="1">
    <citation type="journal article" date="2020" name="mSystems">
        <title>Genome- and Community-Level Interaction Insights into Carbon Utilization and Element Cycling Functions of Hydrothermarchaeota in Hydrothermal Sediment.</title>
        <authorList>
            <person name="Zhou Z."/>
            <person name="Liu Y."/>
            <person name="Xu W."/>
            <person name="Pan J."/>
            <person name="Luo Z.H."/>
            <person name="Li M."/>
        </authorList>
    </citation>
    <scope>NUCLEOTIDE SEQUENCE [LARGE SCALE GENOMIC DNA]</scope>
    <source>
        <strain evidence="1">SpSt-853</strain>
    </source>
</reference>
<sequence>MKRNKRTTVLAHEDLAPLTEHILASMGKEGLTIRRRLKSFYRTRVLVGQEPYDKSLEPQMCEVTNP</sequence>
<gene>
    <name evidence="1" type="ORF">ENW48_08380</name>
</gene>